<dbReference type="Proteomes" id="UP000507470">
    <property type="component" value="Unassembled WGS sequence"/>
</dbReference>
<name>A0A6J8CLD4_MYTCO</name>
<keyword evidence="2" id="KW-1185">Reference proteome</keyword>
<dbReference type="EMBL" id="CACVKT020005671">
    <property type="protein sequence ID" value="CAC5397238.1"/>
    <property type="molecule type" value="Genomic_DNA"/>
</dbReference>
<reference evidence="1 2" key="1">
    <citation type="submission" date="2020-06" db="EMBL/GenBank/DDBJ databases">
        <authorList>
            <person name="Li R."/>
            <person name="Bekaert M."/>
        </authorList>
    </citation>
    <scope>NUCLEOTIDE SEQUENCE [LARGE SCALE GENOMIC DNA]</scope>
    <source>
        <strain evidence="2">wild</strain>
    </source>
</reference>
<proteinExistence type="predicted"/>
<organism evidence="1 2">
    <name type="scientific">Mytilus coruscus</name>
    <name type="common">Sea mussel</name>
    <dbReference type="NCBI Taxonomy" id="42192"/>
    <lineage>
        <taxon>Eukaryota</taxon>
        <taxon>Metazoa</taxon>
        <taxon>Spiralia</taxon>
        <taxon>Lophotrochozoa</taxon>
        <taxon>Mollusca</taxon>
        <taxon>Bivalvia</taxon>
        <taxon>Autobranchia</taxon>
        <taxon>Pteriomorphia</taxon>
        <taxon>Mytilida</taxon>
        <taxon>Mytiloidea</taxon>
        <taxon>Mytilidae</taxon>
        <taxon>Mytilinae</taxon>
        <taxon>Mytilus</taxon>
    </lineage>
</organism>
<evidence type="ECO:0000313" key="2">
    <source>
        <dbReference type="Proteomes" id="UP000507470"/>
    </source>
</evidence>
<evidence type="ECO:0000313" key="1">
    <source>
        <dbReference type="EMBL" id="CAC5397238.1"/>
    </source>
</evidence>
<protein>
    <submittedName>
        <fullName evidence="1">Uncharacterized protein</fullName>
    </submittedName>
</protein>
<dbReference type="OrthoDB" id="6089079at2759"/>
<dbReference type="AlphaFoldDB" id="A0A6J8CLD4"/>
<gene>
    <name evidence="1" type="ORF">MCOR_31693</name>
</gene>
<sequence length="301" mass="34412">MATVNSPELCRTRFARLTIIAANIFSKMLREIALKNVQPEVTYIMIKTNPALYGILNADEKSILETLNSEKYNLCDAGLLYKILRHILPEPTNGWGKKPGFNNFTITDDIERVRLLRNKIFHRPLADITELEEWDTIKDVLEIADRIDQYLKKKSNEGFKKEVTDLSSCSLDPKLEEENVKLGLEVESLKRKETITEGGMTMHLTTGKKLEVFLADVLLRDLKAHGRDDGKIWQEESHIEGSLLIRLGVKMKLIKNENDLTRHTTNFMKNILSDSNSSHGKPRHCKEIEVILTPAEQGNFI</sequence>
<accession>A0A6J8CLD4</accession>